<dbReference type="OrthoDB" id="5877542at2759"/>
<dbReference type="Proteomes" id="UP000053660">
    <property type="component" value="Unassembled WGS sequence"/>
</dbReference>
<feature type="compositionally biased region" description="Low complexity" evidence="1">
    <location>
        <begin position="102"/>
        <end position="113"/>
    </location>
</feature>
<proteinExistence type="predicted"/>
<organism evidence="2 3">
    <name type="scientific">Oesophagostomum dentatum</name>
    <name type="common">Nodular worm</name>
    <dbReference type="NCBI Taxonomy" id="61180"/>
    <lineage>
        <taxon>Eukaryota</taxon>
        <taxon>Metazoa</taxon>
        <taxon>Ecdysozoa</taxon>
        <taxon>Nematoda</taxon>
        <taxon>Chromadorea</taxon>
        <taxon>Rhabditida</taxon>
        <taxon>Rhabditina</taxon>
        <taxon>Rhabditomorpha</taxon>
        <taxon>Strongyloidea</taxon>
        <taxon>Strongylidae</taxon>
        <taxon>Oesophagostomum</taxon>
    </lineage>
</organism>
<feature type="region of interest" description="Disordered" evidence="1">
    <location>
        <begin position="1"/>
        <end position="24"/>
    </location>
</feature>
<name>A0A0B1S612_OESDE</name>
<protein>
    <submittedName>
        <fullName evidence="2">Uncharacterized protein</fullName>
    </submittedName>
</protein>
<keyword evidence="3" id="KW-1185">Reference proteome</keyword>
<evidence type="ECO:0000313" key="3">
    <source>
        <dbReference type="Proteomes" id="UP000053660"/>
    </source>
</evidence>
<feature type="non-terminal residue" evidence="2">
    <location>
        <position position="1"/>
    </location>
</feature>
<dbReference type="AlphaFoldDB" id="A0A0B1S612"/>
<accession>A0A0B1S612</accession>
<dbReference type="EMBL" id="KN605588">
    <property type="protein sequence ID" value="KHJ79331.1"/>
    <property type="molecule type" value="Genomic_DNA"/>
</dbReference>
<reference evidence="2 3" key="1">
    <citation type="submission" date="2014-03" db="EMBL/GenBank/DDBJ databases">
        <title>Draft genome of the hookworm Oesophagostomum dentatum.</title>
        <authorList>
            <person name="Mitreva M."/>
        </authorList>
    </citation>
    <scope>NUCLEOTIDE SEQUENCE [LARGE SCALE GENOMIC DNA]</scope>
    <source>
        <strain evidence="2 3">OD-Hann</strain>
    </source>
</reference>
<evidence type="ECO:0000313" key="2">
    <source>
        <dbReference type="EMBL" id="KHJ79331.1"/>
    </source>
</evidence>
<evidence type="ECO:0000256" key="1">
    <source>
        <dbReference type="SAM" id="MobiDB-lite"/>
    </source>
</evidence>
<gene>
    <name evidence="2" type="ORF">OESDEN_21024</name>
</gene>
<feature type="region of interest" description="Disordered" evidence="1">
    <location>
        <begin position="85"/>
        <end position="137"/>
    </location>
</feature>
<sequence>TKILKDSQFNAERKKAEEQRKRDRAQLEVLEKKLKSEQPGWESQLGVEAVFRAIEVVKKEFQGQLEDLQEQMRPLKDQGCAIASYQMNGGRPPRVLSAPPLSSAGVHSSSSVDSDTKDIKLNPAEGEQPASASKSDENSVSFFFSGVGGKMDL</sequence>
<feature type="compositionally biased region" description="Basic and acidic residues" evidence="1">
    <location>
        <begin position="11"/>
        <end position="24"/>
    </location>
</feature>